<evidence type="ECO:0000259" key="3">
    <source>
        <dbReference type="PROSITE" id="PS50977"/>
    </source>
</evidence>
<dbReference type="Proteomes" id="UP000677305">
    <property type="component" value="Chromosome"/>
</dbReference>
<dbReference type="InterPro" id="IPR001647">
    <property type="entry name" value="HTH_TetR"/>
</dbReference>
<dbReference type="KEGG" id="vgu:HYG85_12860"/>
<feature type="domain" description="HTH tetR-type" evidence="3">
    <location>
        <begin position="10"/>
        <end position="70"/>
    </location>
</feature>
<keyword evidence="5" id="KW-1185">Reference proteome</keyword>
<dbReference type="Pfam" id="PF00440">
    <property type="entry name" value="TetR_N"/>
    <property type="match status" value="1"/>
</dbReference>
<sequence length="187" mass="22256">MNGKLDRRSMRTQKLIFDAFDELLAENQYSKITVEDITSRANIGRSTFYSHFQTKDELLYKSCQKLFQHVFAEKVFVEATHDFSQARDFNDYITHILYHLKDNKKIIKSMLTFEDSGVFMNYFKEYIYDSFSTVIKPIDTSNIDKGYINNHIVSSFVETIRWWFSHNLKDSPEKVADYYLYIIKSII</sequence>
<organism evidence="4 5">
    <name type="scientific">Vallitalea guaymasensis</name>
    <dbReference type="NCBI Taxonomy" id="1185412"/>
    <lineage>
        <taxon>Bacteria</taxon>
        <taxon>Bacillati</taxon>
        <taxon>Bacillota</taxon>
        <taxon>Clostridia</taxon>
        <taxon>Lachnospirales</taxon>
        <taxon>Vallitaleaceae</taxon>
        <taxon>Vallitalea</taxon>
    </lineage>
</organism>
<evidence type="ECO:0000256" key="2">
    <source>
        <dbReference type="PROSITE-ProRule" id="PRU00335"/>
    </source>
</evidence>
<dbReference type="RefSeq" id="WP_212690004.1">
    <property type="nucleotide sequence ID" value="NZ_CP058561.1"/>
</dbReference>
<dbReference type="PRINTS" id="PR00455">
    <property type="entry name" value="HTHTETR"/>
</dbReference>
<name>A0A8J8MB65_9FIRM</name>
<keyword evidence="1 2" id="KW-0238">DNA-binding</keyword>
<dbReference type="Pfam" id="PF14278">
    <property type="entry name" value="TetR_C_8"/>
    <property type="match status" value="1"/>
</dbReference>
<reference evidence="4 5" key="1">
    <citation type="submission" date="2020-07" db="EMBL/GenBank/DDBJ databases">
        <title>Vallitalea guaymasensis genome.</title>
        <authorList>
            <person name="Postec A."/>
        </authorList>
    </citation>
    <scope>NUCLEOTIDE SEQUENCE [LARGE SCALE GENOMIC DNA]</scope>
    <source>
        <strain evidence="4 5">Ra1766G1</strain>
    </source>
</reference>
<dbReference type="InterPro" id="IPR009057">
    <property type="entry name" value="Homeodomain-like_sf"/>
</dbReference>
<feature type="DNA-binding region" description="H-T-H motif" evidence="2">
    <location>
        <begin position="33"/>
        <end position="52"/>
    </location>
</feature>
<dbReference type="GO" id="GO:0003677">
    <property type="term" value="F:DNA binding"/>
    <property type="evidence" value="ECO:0007669"/>
    <property type="project" value="UniProtKB-UniRule"/>
</dbReference>
<protein>
    <submittedName>
        <fullName evidence="4">TetR/AcrR family transcriptional regulator</fullName>
    </submittedName>
</protein>
<proteinExistence type="predicted"/>
<evidence type="ECO:0000313" key="5">
    <source>
        <dbReference type="Proteomes" id="UP000677305"/>
    </source>
</evidence>
<evidence type="ECO:0000313" key="4">
    <source>
        <dbReference type="EMBL" id="QUH29746.1"/>
    </source>
</evidence>
<dbReference type="PANTHER" id="PTHR43479">
    <property type="entry name" value="ACREF/ENVCD OPERON REPRESSOR-RELATED"/>
    <property type="match status" value="1"/>
</dbReference>
<dbReference type="SUPFAM" id="SSF46689">
    <property type="entry name" value="Homeodomain-like"/>
    <property type="match status" value="1"/>
</dbReference>
<dbReference type="InterPro" id="IPR039532">
    <property type="entry name" value="TetR_C_Firmicutes"/>
</dbReference>
<dbReference type="EMBL" id="CP058561">
    <property type="protein sequence ID" value="QUH29746.1"/>
    <property type="molecule type" value="Genomic_DNA"/>
</dbReference>
<dbReference type="PANTHER" id="PTHR43479:SF23">
    <property type="entry name" value="HTH TETR-TYPE DOMAIN-CONTAINING PROTEIN"/>
    <property type="match status" value="1"/>
</dbReference>
<evidence type="ECO:0000256" key="1">
    <source>
        <dbReference type="ARBA" id="ARBA00023125"/>
    </source>
</evidence>
<dbReference type="InterPro" id="IPR050624">
    <property type="entry name" value="HTH-type_Tx_Regulator"/>
</dbReference>
<dbReference type="AlphaFoldDB" id="A0A8J8MB65"/>
<dbReference type="Gene3D" id="1.10.357.10">
    <property type="entry name" value="Tetracycline Repressor, domain 2"/>
    <property type="match status" value="1"/>
</dbReference>
<accession>A0A8J8MB65</accession>
<gene>
    <name evidence="4" type="ORF">HYG85_12860</name>
</gene>
<dbReference type="PROSITE" id="PS50977">
    <property type="entry name" value="HTH_TETR_2"/>
    <property type="match status" value="1"/>
</dbReference>